<organism evidence="7 8">
    <name type="scientific">Lacipirellula limnantheis</name>
    <dbReference type="NCBI Taxonomy" id="2528024"/>
    <lineage>
        <taxon>Bacteria</taxon>
        <taxon>Pseudomonadati</taxon>
        <taxon>Planctomycetota</taxon>
        <taxon>Planctomycetia</taxon>
        <taxon>Pirellulales</taxon>
        <taxon>Lacipirellulaceae</taxon>
        <taxon>Lacipirellula</taxon>
    </lineage>
</organism>
<dbReference type="InterPro" id="IPR035647">
    <property type="entry name" value="EFG_III/V"/>
</dbReference>
<evidence type="ECO:0000256" key="1">
    <source>
        <dbReference type="ARBA" id="ARBA00017872"/>
    </source>
</evidence>
<dbReference type="SUPFAM" id="SSF54980">
    <property type="entry name" value="EF-G C-terminal domain-like"/>
    <property type="match status" value="2"/>
</dbReference>
<dbReference type="InterPro" id="IPR020568">
    <property type="entry name" value="Ribosomal_Su5_D2-typ_SF"/>
</dbReference>
<dbReference type="InterPro" id="IPR053905">
    <property type="entry name" value="EF-G-like_DII"/>
</dbReference>
<dbReference type="NCBIfam" id="TIGR00231">
    <property type="entry name" value="small_GTP"/>
    <property type="match status" value="1"/>
</dbReference>
<comment type="function">
    <text evidence="5">Catalyzes the GTP-dependent ribosomal translocation step during translation elongation. During this step, the ribosome changes from the pre-translocational (PRE) to the post-translocational (POST) state as the newly formed A-site-bound peptidyl-tRNA and P-site-bound deacylated tRNA move to the P and E sites, respectively. Catalyzes the coordinated movement of the two tRNA molecules, the mRNA and conformational changes in the ribosome.</text>
</comment>
<dbReference type="Pfam" id="PF00009">
    <property type="entry name" value="GTP_EFTU"/>
    <property type="match status" value="1"/>
</dbReference>
<keyword evidence="4" id="KW-0342">GTP-binding</keyword>
<dbReference type="GO" id="GO:0003746">
    <property type="term" value="F:translation elongation factor activity"/>
    <property type="evidence" value="ECO:0007669"/>
    <property type="project" value="UniProtKB-KW"/>
</dbReference>
<dbReference type="InterPro" id="IPR014721">
    <property type="entry name" value="Ribsml_uS5_D2-typ_fold_subgr"/>
</dbReference>
<dbReference type="AlphaFoldDB" id="A0A517U173"/>
<dbReference type="PROSITE" id="PS51722">
    <property type="entry name" value="G_TR_2"/>
    <property type="match status" value="1"/>
</dbReference>
<evidence type="ECO:0000256" key="4">
    <source>
        <dbReference type="ARBA" id="ARBA00023134"/>
    </source>
</evidence>
<dbReference type="SUPFAM" id="SSF50447">
    <property type="entry name" value="Translation proteins"/>
    <property type="match status" value="1"/>
</dbReference>
<evidence type="ECO:0000313" key="8">
    <source>
        <dbReference type="Proteomes" id="UP000317909"/>
    </source>
</evidence>
<reference evidence="7 8" key="1">
    <citation type="submission" date="2019-02" db="EMBL/GenBank/DDBJ databases">
        <title>Deep-cultivation of Planctomycetes and their phenomic and genomic characterization uncovers novel biology.</title>
        <authorList>
            <person name="Wiegand S."/>
            <person name="Jogler M."/>
            <person name="Boedeker C."/>
            <person name="Pinto D."/>
            <person name="Vollmers J."/>
            <person name="Rivas-Marin E."/>
            <person name="Kohn T."/>
            <person name="Peeters S.H."/>
            <person name="Heuer A."/>
            <person name="Rast P."/>
            <person name="Oberbeckmann S."/>
            <person name="Bunk B."/>
            <person name="Jeske O."/>
            <person name="Meyerdierks A."/>
            <person name="Storesund J.E."/>
            <person name="Kallscheuer N."/>
            <person name="Luecker S."/>
            <person name="Lage O.M."/>
            <person name="Pohl T."/>
            <person name="Merkel B.J."/>
            <person name="Hornburger P."/>
            <person name="Mueller R.-W."/>
            <person name="Bruemmer F."/>
            <person name="Labrenz M."/>
            <person name="Spormann A.M."/>
            <person name="Op den Camp H."/>
            <person name="Overmann J."/>
            <person name="Amann R."/>
            <person name="Jetten M.S.M."/>
            <person name="Mascher T."/>
            <person name="Medema M.H."/>
            <person name="Devos D.P."/>
            <person name="Kaster A.-K."/>
            <person name="Ovreas L."/>
            <person name="Rohde M."/>
            <person name="Galperin M.Y."/>
            <person name="Jogler C."/>
        </authorList>
    </citation>
    <scope>NUCLEOTIDE SEQUENCE [LARGE SCALE GENOMIC DNA]</scope>
    <source>
        <strain evidence="7 8">I41</strain>
    </source>
</reference>
<evidence type="ECO:0000259" key="6">
    <source>
        <dbReference type="PROSITE" id="PS51722"/>
    </source>
</evidence>
<dbReference type="Gene3D" id="3.30.70.870">
    <property type="entry name" value="Elongation Factor G (Translational Gtpase), domain 3"/>
    <property type="match status" value="1"/>
</dbReference>
<dbReference type="Gene3D" id="3.30.230.10">
    <property type="match status" value="1"/>
</dbReference>
<dbReference type="InterPro" id="IPR027417">
    <property type="entry name" value="P-loop_NTPase"/>
</dbReference>
<dbReference type="Pfam" id="PF14492">
    <property type="entry name" value="EFG_III"/>
    <property type="match status" value="1"/>
</dbReference>
<dbReference type="PANTHER" id="PTHR43261">
    <property type="entry name" value="TRANSLATION ELONGATION FACTOR G-RELATED"/>
    <property type="match status" value="1"/>
</dbReference>
<dbReference type="SUPFAM" id="SSF54211">
    <property type="entry name" value="Ribosomal protein S5 domain 2-like"/>
    <property type="match status" value="1"/>
</dbReference>
<dbReference type="EMBL" id="CP036339">
    <property type="protein sequence ID" value="QDT74372.1"/>
    <property type="molecule type" value="Genomic_DNA"/>
</dbReference>
<dbReference type="SUPFAM" id="SSF52540">
    <property type="entry name" value="P-loop containing nucleoside triphosphate hydrolases"/>
    <property type="match status" value="1"/>
</dbReference>
<dbReference type="CDD" id="cd01434">
    <property type="entry name" value="EFG_mtEFG1_IV"/>
    <property type="match status" value="1"/>
</dbReference>
<dbReference type="InterPro" id="IPR005517">
    <property type="entry name" value="Transl_elong_EFG/EF2_IV"/>
</dbReference>
<dbReference type="GO" id="GO:0032790">
    <property type="term" value="P:ribosome disassembly"/>
    <property type="evidence" value="ECO:0007669"/>
    <property type="project" value="TreeGrafter"/>
</dbReference>
<name>A0A517U173_9BACT</name>
<dbReference type="SMART" id="SM00889">
    <property type="entry name" value="EFG_IV"/>
    <property type="match status" value="1"/>
</dbReference>
<dbReference type="InterPro" id="IPR035649">
    <property type="entry name" value="EFG_V"/>
</dbReference>
<dbReference type="Pfam" id="PF22042">
    <property type="entry name" value="EF-G_D2"/>
    <property type="match status" value="1"/>
</dbReference>
<dbReference type="CDD" id="cd03713">
    <property type="entry name" value="EFG_mtEFG_C"/>
    <property type="match status" value="1"/>
</dbReference>
<keyword evidence="8" id="KW-1185">Reference proteome</keyword>
<dbReference type="FunFam" id="3.30.70.240:FF:000001">
    <property type="entry name" value="Elongation factor G"/>
    <property type="match status" value="1"/>
</dbReference>
<dbReference type="InterPro" id="IPR005225">
    <property type="entry name" value="Small_GTP-bd"/>
</dbReference>
<gene>
    <name evidence="7" type="primary">fus</name>
    <name evidence="7" type="ORF">I41_35670</name>
</gene>
<keyword evidence="3 7" id="KW-0251">Elongation factor</keyword>
<evidence type="ECO:0000256" key="2">
    <source>
        <dbReference type="ARBA" id="ARBA00022741"/>
    </source>
</evidence>
<sequence>MVKNVADIRNIAICGHGSAGKTTLIDQLLVEAGAVKGNPSVDAGTSVCDFDEEEKHHKHSIEASLVHLDHAGRHFNFLDTPGYPDLVGQMIGALRAVETALIAVDAHSGIKVNTRRAWAEAGRAGCGRILVLTKLDTDNIDFAGLVASLKEAFGNGCVPLNVPVGLGDSISGVINTLMIPQNVDGAVVDPRPIHESLVESIIEVDEQLMERYFAGEMPSDEELSKLMVNAIAAGTLTPVVCVSAKKHVGIAELLDLLTLAALPPSAVARRAMLNGDEVTLKPDASAPLAAQVFKTRIDPFVQRLSFLRVFAGTLKRDATVHTADARKGVKLGALLEVQGAATHPVDDAGPGEIVAVAKCEDLHTGTTVGDVELPPITFPTPMVGLAVAPKNRGDEAKLSGALHKITEEDRTIHLEHDPETKEMVLTGMSELHLLLTKERLKRRDHVEIETHEPKIPYRETVQTEADGSYRHKKQSGGSGQFAEIHARIYPFPEGADPLAFASKERFPQLKNTHYHKAANFLWVDTVVGGTIPGNFMPAIEKGFLERVKSGVIAGYPVQNVCVEVYYGKDHPVDSNETAFRIAASKVFAEIFKKAKPGLLEPIVNVHINVPADKVGDVSSDLAGRRGQMVGMESTGGNMTTVEAKIPLSEVTTYARTLSSMTGGQGSFTMEFSHYDVVPGNIQQEVMSNAKLKDEEE</sequence>
<dbReference type="Pfam" id="PF00679">
    <property type="entry name" value="EFG_C"/>
    <property type="match status" value="1"/>
</dbReference>
<dbReference type="Proteomes" id="UP000317909">
    <property type="component" value="Chromosome"/>
</dbReference>
<evidence type="ECO:0000256" key="3">
    <source>
        <dbReference type="ARBA" id="ARBA00022768"/>
    </source>
</evidence>
<dbReference type="NCBIfam" id="NF009381">
    <property type="entry name" value="PRK12740.1-5"/>
    <property type="match status" value="1"/>
</dbReference>
<keyword evidence="2" id="KW-0547">Nucleotide-binding</keyword>
<dbReference type="RefSeq" id="WP_145434128.1">
    <property type="nucleotide sequence ID" value="NZ_CP036339.1"/>
</dbReference>
<dbReference type="GO" id="GO:0003924">
    <property type="term" value="F:GTPase activity"/>
    <property type="evidence" value="ECO:0007669"/>
    <property type="project" value="InterPro"/>
</dbReference>
<evidence type="ECO:0000313" key="7">
    <source>
        <dbReference type="EMBL" id="QDT74372.1"/>
    </source>
</evidence>
<dbReference type="GO" id="GO:0005525">
    <property type="term" value="F:GTP binding"/>
    <property type="evidence" value="ECO:0007669"/>
    <property type="project" value="UniProtKB-KW"/>
</dbReference>
<dbReference type="InterPro" id="IPR009000">
    <property type="entry name" value="Transl_B-barrel_sf"/>
</dbReference>
<dbReference type="InterPro" id="IPR041095">
    <property type="entry name" value="EFG_II"/>
</dbReference>
<dbReference type="CDD" id="cd16262">
    <property type="entry name" value="EFG_III"/>
    <property type="match status" value="1"/>
</dbReference>
<keyword evidence="3 7" id="KW-0648">Protein biosynthesis</keyword>
<dbReference type="Pfam" id="PF03764">
    <property type="entry name" value="EFG_IV"/>
    <property type="match status" value="2"/>
</dbReference>
<dbReference type="Gene3D" id="3.30.70.240">
    <property type="match status" value="1"/>
</dbReference>
<feature type="domain" description="Tr-type G" evidence="6">
    <location>
        <begin position="6"/>
        <end position="265"/>
    </location>
</feature>
<dbReference type="PANTHER" id="PTHR43261:SF6">
    <property type="entry name" value="ELONGATION FACTOR G-LIKE PROTEIN"/>
    <property type="match status" value="1"/>
</dbReference>
<dbReference type="OrthoDB" id="9804431at2"/>
<evidence type="ECO:0000256" key="5">
    <source>
        <dbReference type="ARBA" id="ARBA00024731"/>
    </source>
</evidence>
<dbReference type="InterPro" id="IPR047872">
    <property type="entry name" value="EFG_IV"/>
</dbReference>
<dbReference type="KEGG" id="llh:I41_35670"/>
<protein>
    <recommendedName>
        <fullName evidence="1">Elongation factor G</fullName>
    </recommendedName>
</protein>
<proteinExistence type="predicted"/>
<accession>A0A517U173</accession>
<dbReference type="Gene3D" id="3.40.50.300">
    <property type="entry name" value="P-loop containing nucleotide triphosphate hydrolases"/>
    <property type="match status" value="1"/>
</dbReference>
<dbReference type="InterPro" id="IPR009022">
    <property type="entry name" value="EFG_III"/>
</dbReference>
<dbReference type="Gene3D" id="2.40.30.10">
    <property type="entry name" value="Translation factors"/>
    <property type="match status" value="1"/>
</dbReference>
<dbReference type="SMART" id="SM00838">
    <property type="entry name" value="EFG_C"/>
    <property type="match status" value="1"/>
</dbReference>
<dbReference type="InterPro" id="IPR000640">
    <property type="entry name" value="EFG_V-like"/>
</dbReference>
<dbReference type="InterPro" id="IPR000795">
    <property type="entry name" value="T_Tr_GTP-bd_dom"/>
</dbReference>